<evidence type="ECO:0000313" key="2">
    <source>
        <dbReference type="Proteomes" id="UP001469553"/>
    </source>
</evidence>
<organism evidence="1 2">
    <name type="scientific">Ameca splendens</name>
    <dbReference type="NCBI Taxonomy" id="208324"/>
    <lineage>
        <taxon>Eukaryota</taxon>
        <taxon>Metazoa</taxon>
        <taxon>Chordata</taxon>
        <taxon>Craniata</taxon>
        <taxon>Vertebrata</taxon>
        <taxon>Euteleostomi</taxon>
        <taxon>Actinopterygii</taxon>
        <taxon>Neopterygii</taxon>
        <taxon>Teleostei</taxon>
        <taxon>Neoteleostei</taxon>
        <taxon>Acanthomorphata</taxon>
        <taxon>Ovalentaria</taxon>
        <taxon>Atherinomorphae</taxon>
        <taxon>Cyprinodontiformes</taxon>
        <taxon>Goodeidae</taxon>
        <taxon>Ameca</taxon>
    </lineage>
</organism>
<comment type="caution">
    <text evidence="1">The sequence shown here is derived from an EMBL/GenBank/DDBJ whole genome shotgun (WGS) entry which is preliminary data.</text>
</comment>
<evidence type="ECO:0000313" key="1">
    <source>
        <dbReference type="EMBL" id="MEQ2314158.1"/>
    </source>
</evidence>
<sequence length="147" mass="16100">MPCYYPHPPTLSPHHPHALPPRRPPPAFVLITTTPEQMVLCFALAGGDRQLLSANSLLGNQLTTVWTAPGVFCLFFPSCNHYSSTLAEKGAAAVRRNIIRVTKRSGRSRLGDLSLQTASCVSPRRSGVHLEEGAVRLERCRTGMPTR</sequence>
<protein>
    <submittedName>
        <fullName evidence="1">Uncharacterized protein</fullName>
    </submittedName>
</protein>
<reference evidence="1 2" key="1">
    <citation type="submission" date="2021-06" db="EMBL/GenBank/DDBJ databases">
        <authorList>
            <person name="Palmer J.M."/>
        </authorList>
    </citation>
    <scope>NUCLEOTIDE SEQUENCE [LARGE SCALE GENOMIC DNA]</scope>
    <source>
        <strain evidence="1 2">AS_MEX2019</strain>
        <tissue evidence="1">Muscle</tissue>
    </source>
</reference>
<proteinExistence type="predicted"/>
<dbReference type="EMBL" id="JAHRIP010085158">
    <property type="protein sequence ID" value="MEQ2314158.1"/>
    <property type="molecule type" value="Genomic_DNA"/>
</dbReference>
<name>A0ABV1A6G5_9TELE</name>
<keyword evidence="2" id="KW-1185">Reference proteome</keyword>
<dbReference type="Proteomes" id="UP001469553">
    <property type="component" value="Unassembled WGS sequence"/>
</dbReference>
<accession>A0ABV1A6G5</accession>
<gene>
    <name evidence="1" type="ORF">AMECASPLE_009329</name>
</gene>